<proteinExistence type="predicted"/>
<protein>
    <submittedName>
        <fullName evidence="2">Uncharacterized protein</fullName>
    </submittedName>
</protein>
<organism evidence="2 3">
    <name type="scientific">Clostridium aminobutyricum</name>
    <dbReference type="NCBI Taxonomy" id="33953"/>
    <lineage>
        <taxon>Bacteria</taxon>
        <taxon>Bacillati</taxon>
        <taxon>Bacillota</taxon>
        <taxon>Clostridia</taxon>
        <taxon>Eubacteriales</taxon>
        <taxon>Clostridiaceae</taxon>
        <taxon>Clostridium</taxon>
    </lineage>
</organism>
<feature type="transmembrane region" description="Helical" evidence="1">
    <location>
        <begin position="16"/>
        <end position="36"/>
    </location>
</feature>
<accession>A0A939D7U4</accession>
<dbReference type="EMBL" id="JAFJZZ010000001">
    <property type="protein sequence ID" value="MBN7772670.1"/>
    <property type="molecule type" value="Genomic_DNA"/>
</dbReference>
<reference evidence="2" key="1">
    <citation type="submission" date="2021-02" db="EMBL/GenBank/DDBJ databases">
        <title>Abyssanaerobacter marinus gen.nov., sp., nov, anaerobic bacterium isolated from the Onnuri vent field of Indian Ocean and suggestion of Mogibacteriaceae fam. nov., and proposal of reclassification of ambiguous this family's genus member.</title>
        <authorList>
            <person name="Kim Y.J."/>
            <person name="Yang J.-A."/>
        </authorList>
    </citation>
    <scope>NUCLEOTIDE SEQUENCE</scope>
    <source>
        <strain evidence="2">DSM 2634</strain>
    </source>
</reference>
<evidence type="ECO:0000256" key="1">
    <source>
        <dbReference type="SAM" id="Phobius"/>
    </source>
</evidence>
<keyword evidence="1" id="KW-1133">Transmembrane helix</keyword>
<keyword evidence="1" id="KW-0812">Transmembrane</keyword>
<dbReference type="RefSeq" id="WP_206581455.1">
    <property type="nucleotide sequence ID" value="NZ_JAFJZZ010000001.1"/>
</dbReference>
<dbReference type="Proteomes" id="UP000664545">
    <property type="component" value="Unassembled WGS sequence"/>
</dbReference>
<gene>
    <name evidence="2" type="ORF">JYB65_04785</name>
</gene>
<evidence type="ECO:0000313" key="2">
    <source>
        <dbReference type="EMBL" id="MBN7772670.1"/>
    </source>
</evidence>
<comment type="caution">
    <text evidence="2">The sequence shown here is derived from an EMBL/GenBank/DDBJ whole genome shotgun (WGS) entry which is preliminary data.</text>
</comment>
<keyword evidence="3" id="KW-1185">Reference proteome</keyword>
<keyword evidence="1" id="KW-0472">Membrane</keyword>
<evidence type="ECO:0000313" key="3">
    <source>
        <dbReference type="Proteomes" id="UP000664545"/>
    </source>
</evidence>
<sequence length="55" mass="6643">MKNFFANWNYKKHAKFVTAIYAVLYAIDMTFTYCLIKKLNKNDWKLKCNCKKQAE</sequence>
<dbReference type="AlphaFoldDB" id="A0A939D7U4"/>
<name>A0A939D7U4_CLOAM</name>